<evidence type="ECO:0000256" key="7">
    <source>
        <dbReference type="ARBA" id="ARBA00022842"/>
    </source>
</evidence>
<dbReference type="SUPFAM" id="SSF54211">
    <property type="entry name" value="Ribosomal protein S5 domain 2-like"/>
    <property type="match status" value="1"/>
</dbReference>
<dbReference type="InterPro" id="IPR034160">
    <property type="entry name" value="TOPRIM_GyrB"/>
</dbReference>
<dbReference type="Gene3D" id="3.30.230.10">
    <property type="match status" value="1"/>
</dbReference>
<organism evidence="13 14">
    <name type="scientific">Candidatus Abzuiibacterium crystallinum</name>
    <dbReference type="NCBI Taxonomy" id="1974748"/>
    <lineage>
        <taxon>Bacteria</taxon>
        <taxon>Pseudomonadati</taxon>
        <taxon>Candidatus Omnitrophota</taxon>
        <taxon>Candidatus Abzuiibacterium</taxon>
    </lineage>
</organism>
<dbReference type="Pfam" id="PF02518">
    <property type="entry name" value="HATPase_c"/>
    <property type="match status" value="1"/>
</dbReference>
<dbReference type="Pfam" id="PF00986">
    <property type="entry name" value="DNA_gyraseB_C"/>
    <property type="match status" value="1"/>
</dbReference>
<dbReference type="CDD" id="cd16928">
    <property type="entry name" value="HATPase_GyrB-like"/>
    <property type="match status" value="1"/>
</dbReference>
<keyword evidence="5 11" id="KW-0547">Nucleotide-binding</keyword>
<keyword evidence="3 11" id="KW-0963">Cytoplasm</keyword>
<comment type="caution">
    <text evidence="13">The sequence shown here is derived from an EMBL/GenBank/DDBJ whole genome shotgun (WGS) entry which is preliminary data.</text>
</comment>
<name>A0A2H0LR76_9BACT</name>
<dbReference type="CDD" id="cd00822">
    <property type="entry name" value="TopoII_Trans_DNA_gyrase"/>
    <property type="match status" value="1"/>
</dbReference>
<dbReference type="FunFam" id="3.40.50.670:FF:000001">
    <property type="entry name" value="DNA topoisomerase 2"/>
    <property type="match status" value="1"/>
</dbReference>
<dbReference type="PANTHER" id="PTHR45866:SF1">
    <property type="entry name" value="DNA GYRASE SUBUNIT B, MITOCHONDRIAL"/>
    <property type="match status" value="1"/>
</dbReference>
<dbReference type="InterPro" id="IPR020568">
    <property type="entry name" value="Ribosomal_Su5_D2-typ_SF"/>
</dbReference>
<feature type="domain" description="Toprim" evidence="12">
    <location>
        <begin position="433"/>
        <end position="552"/>
    </location>
</feature>
<dbReference type="FunFam" id="3.30.230.10:FF:000005">
    <property type="entry name" value="DNA gyrase subunit B"/>
    <property type="match status" value="1"/>
</dbReference>
<keyword evidence="6 11" id="KW-0067">ATP-binding</keyword>
<dbReference type="NCBIfam" id="TIGR01059">
    <property type="entry name" value="gyrB"/>
    <property type="match status" value="1"/>
</dbReference>
<dbReference type="Proteomes" id="UP000230859">
    <property type="component" value="Unassembled WGS sequence"/>
</dbReference>
<proteinExistence type="inferred from homology"/>
<dbReference type="GO" id="GO:0006261">
    <property type="term" value="P:DNA-templated DNA replication"/>
    <property type="evidence" value="ECO:0007669"/>
    <property type="project" value="UniProtKB-UniRule"/>
</dbReference>
<evidence type="ECO:0000313" key="14">
    <source>
        <dbReference type="Proteomes" id="UP000230859"/>
    </source>
</evidence>
<dbReference type="InterPro" id="IPR013759">
    <property type="entry name" value="Topo_IIA_B_C"/>
</dbReference>
<dbReference type="GO" id="GO:0046872">
    <property type="term" value="F:metal ion binding"/>
    <property type="evidence" value="ECO:0007669"/>
    <property type="project" value="UniProtKB-KW"/>
</dbReference>
<dbReference type="GO" id="GO:0003677">
    <property type="term" value="F:DNA binding"/>
    <property type="evidence" value="ECO:0007669"/>
    <property type="project" value="UniProtKB-KW"/>
</dbReference>
<dbReference type="SUPFAM" id="SSF55874">
    <property type="entry name" value="ATPase domain of HSP90 chaperone/DNA topoisomerase II/histidine kinase"/>
    <property type="match status" value="1"/>
</dbReference>
<comment type="similarity">
    <text evidence="2 11">Belongs to the type II topoisomerase GyrB family.</text>
</comment>
<dbReference type="CDD" id="cd03366">
    <property type="entry name" value="TOPRIM_TopoIIA_GyrB"/>
    <property type="match status" value="1"/>
</dbReference>
<keyword evidence="7 11" id="KW-0460">Magnesium</keyword>
<dbReference type="InterPro" id="IPR000565">
    <property type="entry name" value="Topo_IIA_B"/>
</dbReference>
<dbReference type="PROSITE" id="PS00177">
    <property type="entry name" value="TOPOISOMERASE_II"/>
    <property type="match status" value="1"/>
</dbReference>
<dbReference type="NCBIfam" id="NF011501">
    <property type="entry name" value="PRK14939.1"/>
    <property type="match status" value="1"/>
</dbReference>
<comment type="miscellaneous">
    <text evidence="11">Few gyrases are as efficient as E.coli at forming negative supercoils. Not all organisms have 2 type II topoisomerases; in organisms with a single type II topoisomerase this enzyme also has to decatenate newly replicated chromosomes.</text>
</comment>
<dbReference type="PROSITE" id="PS50880">
    <property type="entry name" value="TOPRIM"/>
    <property type="match status" value="1"/>
</dbReference>
<dbReference type="InterPro" id="IPR011557">
    <property type="entry name" value="GyrB"/>
</dbReference>
<feature type="binding site" evidence="11">
    <location>
        <position position="519"/>
    </location>
    <ligand>
        <name>Mg(2+)</name>
        <dbReference type="ChEBI" id="CHEBI:18420"/>
        <label>2</label>
    </ligand>
</feature>
<feature type="site" description="Interaction with DNA" evidence="11">
    <location>
        <position position="464"/>
    </location>
</feature>
<comment type="subunit">
    <text evidence="11">Heterotetramer, composed of two GyrA and two GyrB chains. In the heterotetramer, GyrA contains the active site tyrosine that forms a transient covalent intermediate with DNA, while GyrB binds cofactors and catalyzes ATP hydrolysis.</text>
</comment>
<comment type="function">
    <text evidence="11">A type II topoisomerase that negatively supercoils closed circular double-stranded (ds) DNA in an ATP-dependent manner to modulate DNA topology and maintain chromosomes in an underwound state. Negative supercoiling favors strand separation, and DNA replication, transcription, recombination and repair, all of which involve strand separation. Also able to catalyze the interconversion of other topological isomers of dsDNA rings, including catenanes and knotted rings. Type II topoisomerases break and join 2 DNA strands simultaneously in an ATP-dependent manner.</text>
</comment>
<keyword evidence="4 11" id="KW-0479">Metal-binding</keyword>
<sequence>MAKATMERKKKNTEAAGGKSGYDATKIQVLEGVEAVRKRPAMYIGDTTSRGLHHLVYEVVDNSIDEALAGYCDKVDLEIHKDGSITITDNGRGIPVDTHKTQKKSALEVVMTTLHAGGKFDNKAYRVSGGLHGVGVSVTNALSEWCEVRVSRDGKIYHQAYERGKVASKITVTGESKSTGTAVSFKPDAQIFASTDFSFDVLCNRLRELAFLNKGVEIIIRDERSKKENNFKYKGGISEFIEYLNRKKKTLHPKIFYIEKEKDDVQVECALQYNDGYSEDIFSFANNINTIEGGTHLSGFRTALTRATNQYAKSKNQLKDVEGNLSGQDLSEGLVAVVSVKIKQPQFEGQTKTKLGNSEVEGIVYSIVYDSLTDFFERNPGVGNRIVEKALLALRAREAARKARELTRRKGALDSASLPGKLADCSDNDPRNCELYLVEGDSAGGSAKQGRDRRFQAILPLRGKIINVEKAQIDKVLGNEEIRTIITAIGAGVGTAGNEDGLNLEKLRYHKIIIMTDADVDGAHIRTLLLTFFYRQMRQLVEKGYVYIAQPPLYRVKKGKQEEYVESETKMNSILISLATEGTELKSLQGKKKKFSGKELLNIMETANALDELRSAVEQKHIFFERYLEAYDTKKGFPLYLVKEPGVDSEGQFCYTDEELAKATQSGGKGKGKKKTETAEAKENEDVFEEIEIYESRELTKVMKKLEKMGLVVDDLRLSKAPSWQAVSGKTVKEARSLFEAYELLKEMGKQGINVQRYKGLGEMNPEQLWTTTMDPDKRTILQVTLEDAVAAEEMFTTLMGEEVQQRRQFIENRAKYVRNLDI</sequence>
<gene>
    <name evidence="11 13" type="primary">gyrB</name>
    <name evidence="13" type="ORF">COV74_06530</name>
</gene>
<evidence type="ECO:0000259" key="12">
    <source>
        <dbReference type="PROSITE" id="PS50880"/>
    </source>
</evidence>
<evidence type="ECO:0000256" key="1">
    <source>
        <dbReference type="ARBA" id="ARBA00000185"/>
    </source>
</evidence>
<evidence type="ECO:0000256" key="8">
    <source>
        <dbReference type="ARBA" id="ARBA00023029"/>
    </source>
</evidence>
<evidence type="ECO:0000256" key="6">
    <source>
        <dbReference type="ARBA" id="ARBA00022840"/>
    </source>
</evidence>
<feature type="binding site" evidence="11">
    <location>
        <position position="439"/>
    </location>
    <ligand>
        <name>Mg(2+)</name>
        <dbReference type="ChEBI" id="CHEBI:18420"/>
        <label>1</label>
        <note>catalytic</note>
    </ligand>
</feature>
<dbReference type="InterPro" id="IPR013506">
    <property type="entry name" value="Topo_IIA_bsu_dom2"/>
</dbReference>
<evidence type="ECO:0000256" key="3">
    <source>
        <dbReference type="ARBA" id="ARBA00022490"/>
    </source>
</evidence>
<dbReference type="GO" id="GO:0005694">
    <property type="term" value="C:chromosome"/>
    <property type="evidence" value="ECO:0007669"/>
    <property type="project" value="InterPro"/>
</dbReference>
<feature type="binding site" evidence="11">
    <location>
        <position position="517"/>
    </location>
    <ligand>
        <name>Mg(2+)</name>
        <dbReference type="ChEBI" id="CHEBI:18420"/>
        <label>2</label>
    </ligand>
</feature>
<dbReference type="NCBIfam" id="NF004189">
    <property type="entry name" value="PRK05644.1"/>
    <property type="match status" value="1"/>
</dbReference>
<evidence type="ECO:0000256" key="2">
    <source>
        <dbReference type="ARBA" id="ARBA00010708"/>
    </source>
</evidence>
<evidence type="ECO:0000313" key="13">
    <source>
        <dbReference type="EMBL" id="PIQ85985.1"/>
    </source>
</evidence>
<dbReference type="InterPro" id="IPR014721">
    <property type="entry name" value="Ribsml_uS5_D2-typ_fold_subgr"/>
</dbReference>
<accession>A0A2H0LR76</accession>
<dbReference type="EC" id="5.6.2.2" evidence="11"/>
<dbReference type="InterPro" id="IPR001241">
    <property type="entry name" value="Topo_IIA"/>
</dbReference>
<dbReference type="PANTHER" id="PTHR45866">
    <property type="entry name" value="DNA GYRASE/TOPOISOMERASE SUBUNIT B"/>
    <property type="match status" value="1"/>
</dbReference>
<evidence type="ECO:0000256" key="5">
    <source>
        <dbReference type="ARBA" id="ARBA00022741"/>
    </source>
</evidence>
<dbReference type="Pfam" id="PF21249">
    <property type="entry name" value="GyrB_hook"/>
    <property type="match status" value="1"/>
</dbReference>
<dbReference type="InterPro" id="IPR002288">
    <property type="entry name" value="DNA_gyrase_B_C"/>
</dbReference>
<dbReference type="InterPro" id="IPR018522">
    <property type="entry name" value="TopoIIA_CS"/>
</dbReference>
<feature type="binding site" evidence="11">
    <location>
        <position position="517"/>
    </location>
    <ligand>
        <name>Mg(2+)</name>
        <dbReference type="ChEBI" id="CHEBI:18420"/>
        <label>1</label>
        <note>catalytic</note>
    </ligand>
</feature>
<evidence type="ECO:0000256" key="11">
    <source>
        <dbReference type="HAMAP-Rule" id="MF_01898"/>
    </source>
</evidence>
<comment type="subcellular location">
    <subcellularLocation>
        <location evidence="11">Cytoplasm</location>
    </subcellularLocation>
</comment>
<reference evidence="13 14" key="1">
    <citation type="submission" date="2017-09" db="EMBL/GenBank/DDBJ databases">
        <title>Depth-based differentiation of microbial function through sediment-hosted aquifers and enrichment of novel symbionts in the deep terrestrial subsurface.</title>
        <authorList>
            <person name="Probst A.J."/>
            <person name="Ladd B."/>
            <person name="Jarett J.K."/>
            <person name="Geller-Mcgrath D.E."/>
            <person name="Sieber C.M."/>
            <person name="Emerson J.B."/>
            <person name="Anantharaman K."/>
            <person name="Thomas B.C."/>
            <person name="Malmstrom R."/>
            <person name="Stieglmeier M."/>
            <person name="Klingl A."/>
            <person name="Woyke T."/>
            <person name="Ryan C.M."/>
            <person name="Banfield J.F."/>
        </authorList>
    </citation>
    <scope>NUCLEOTIDE SEQUENCE [LARGE SCALE GENOMIC DNA]</scope>
    <source>
        <strain evidence="13">CG11_big_fil_rev_8_21_14_0_20_45_26</strain>
    </source>
</reference>
<keyword evidence="9" id="KW-0238">DNA-binding</keyword>
<keyword evidence="10 11" id="KW-0413">Isomerase</keyword>
<dbReference type="Gene3D" id="3.30.565.10">
    <property type="entry name" value="Histidine kinase-like ATPase, C-terminal domain"/>
    <property type="match status" value="1"/>
</dbReference>
<dbReference type="InterPro" id="IPR036890">
    <property type="entry name" value="HATPase_C_sf"/>
</dbReference>
<dbReference type="InterPro" id="IPR006171">
    <property type="entry name" value="TOPRIM_dom"/>
</dbReference>
<dbReference type="GO" id="GO:0005737">
    <property type="term" value="C:cytoplasm"/>
    <property type="evidence" value="ECO:0007669"/>
    <property type="project" value="UniProtKB-SubCell"/>
</dbReference>
<dbReference type="EMBL" id="PCVY01000055">
    <property type="protein sequence ID" value="PIQ85985.1"/>
    <property type="molecule type" value="Genomic_DNA"/>
</dbReference>
<dbReference type="InterPro" id="IPR049353">
    <property type="entry name" value="GyrB_hook"/>
</dbReference>
<dbReference type="Pfam" id="PF00204">
    <property type="entry name" value="DNA_gyraseB"/>
    <property type="match status" value="1"/>
</dbReference>
<dbReference type="SMART" id="SM00387">
    <property type="entry name" value="HATPase_c"/>
    <property type="match status" value="1"/>
</dbReference>
<evidence type="ECO:0000256" key="9">
    <source>
        <dbReference type="ARBA" id="ARBA00023125"/>
    </source>
</evidence>
<dbReference type="PRINTS" id="PR00418">
    <property type="entry name" value="TPI2FAMILY"/>
</dbReference>
<dbReference type="GO" id="GO:0003918">
    <property type="term" value="F:DNA topoisomerase type II (double strand cut, ATP-hydrolyzing) activity"/>
    <property type="evidence" value="ECO:0007669"/>
    <property type="project" value="UniProtKB-UniRule"/>
</dbReference>
<comment type="catalytic activity">
    <reaction evidence="1 11">
        <text>ATP-dependent breakage, passage and rejoining of double-stranded DNA.</text>
        <dbReference type="EC" id="5.6.2.2"/>
    </reaction>
</comment>
<evidence type="ECO:0000256" key="4">
    <source>
        <dbReference type="ARBA" id="ARBA00022723"/>
    </source>
</evidence>
<dbReference type="GO" id="GO:0006265">
    <property type="term" value="P:DNA topological change"/>
    <property type="evidence" value="ECO:0007669"/>
    <property type="project" value="UniProtKB-UniRule"/>
</dbReference>
<dbReference type="GO" id="GO:0005524">
    <property type="term" value="F:ATP binding"/>
    <property type="evidence" value="ECO:0007669"/>
    <property type="project" value="UniProtKB-UniRule"/>
</dbReference>
<dbReference type="Pfam" id="PF01751">
    <property type="entry name" value="Toprim"/>
    <property type="match status" value="1"/>
</dbReference>
<comment type="cofactor">
    <cofactor evidence="11">
        <name>Mg(2+)</name>
        <dbReference type="ChEBI" id="CHEBI:18420"/>
    </cofactor>
    <cofactor evidence="11">
        <name>Mn(2+)</name>
        <dbReference type="ChEBI" id="CHEBI:29035"/>
    </cofactor>
    <cofactor evidence="11">
        <name>Ca(2+)</name>
        <dbReference type="ChEBI" id="CHEBI:29108"/>
    </cofactor>
    <text evidence="11">Binds two Mg(2+) per subunit. The magnesium ions form salt bridges with both the protein and the DNA. Can also accept other divalent metal cations, such as Mn(2+) or Ca(2+).</text>
</comment>
<dbReference type="HAMAP" id="MF_01898">
    <property type="entry name" value="GyrB"/>
    <property type="match status" value="1"/>
</dbReference>
<dbReference type="SMART" id="SM00433">
    <property type="entry name" value="TOP2c"/>
    <property type="match status" value="1"/>
</dbReference>
<dbReference type="Gene3D" id="3.40.50.670">
    <property type="match status" value="2"/>
</dbReference>
<dbReference type="InterPro" id="IPR013760">
    <property type="entry name" value="Topo_IIA-like_dom_sf"/>
</dbReference>
<protein>
    <recommendedName>
        <fullName evidence="11">DNA gyrase subunit B</fullName>
        <ecNumber evidence="11">5.6.2.2</ecNumber>
    </recommendedName>
</protein>
<dbReference type="InterPro" id="IPR003594">
    <property type="entry name" value="HATPase_dom"/>
</dbReference>
<dbReference type="AlphaFoldDB" id="A0A2H0LR76"/>
<dbReference type="PRINTS" id="PR01159">
    <property type="entry name" value="DNAGYRASEB"/>
</dbReference>
<dbReference type="FunFam" id="3.30.565.10:FF:000002">
    <property type="entry name" value="DNA gyrase subunit B"/>
    <property type="match status" value="1"/>
</dbReference>
<keyword evidence="8 11" id="KW-0799">Topoisomerase</keyword>
<evidence type="ECO:0000256" key="10">
    <source>
        <dbReference type="ARBA" id="ARBA00023235"/>
    </source>
</evidence>
<dbReference type="SUPFAM" id="SSF56719">
    <property type="entry name" value="Type II DNA topoisomerase"/>
    <property type="match status" value="1"/>
</dbReference>
<feature type="site" description="Interaction with DNA" evidence="11">
    <location>
        <position position="467"/>
    </location>
</feature>